<dbReference type="Gene3D" id="3.90.1490.10">
    <property type="entry name" value="putative n-type atp pyrophosphatase, domain 2"/>
    <property type="match status" value="1"/>
</dbReference>
<evidence type="ECO:0000256" key="4">
    <source>
        <dbReference type="ARBA" id="ARBA00031552"/>
    </source>
</evidence>
<dbReference type="SUPFAM" id="SSF55298">
    <property type="entry name" value="YjgF-like"/>
    <property type="match status" value="2"/>
</dbReference>
<dbReference type="GO" id="GO:0017183">
    <property type="term" value="P:protein histidyl modification to diphthamide"/>
    <property type="evidence" value="ECO:0007669"/>
    <property type="project" value="TreeGrafter"/>
</dbReference>
<dbReference type="AlphaFoldDB" id="A0A1L7WDJ8"/>
<dbReference type="Pfam" id="PF01042">
    <property type="entry name" value="Ribonuc_L-PSP"/>
    <property type="match status" value="1"/>
</dbReference>
<evidence type="ECO:0000313" key="7">
    <source>
        <dbReference type="EMBL" id="CZR50779.1"/>
    </source>
</evidence>
<protein>
    <recommendedName>
        <fullName evidence="2">Diphthine--ammonia ligase</fullName>
        <ecNumber evidence="1">6.3.1.14</ecNumber>
    </recommendedName>
    <alternativeName>
        <fullName evidence="3">Diphthamide synthase</fullName>
    </alternativeName>
    <alternativeName>
        <fullName evidence="4">Diphthamide synthetase</fullName>
    </alternativeName>
</protein>
<reference evidence="7 8" key="1">
    <citation type="submission" date="2016-03" db="EMBL/GenBank/DDBJ databases">
        <authorList>
            <person name="Ploux O."/>
        </authorList>
    </citation>
    <scope>NUCLEOTIDE SEQUENCE [LARGE SCALE GENOMIC DNA]</scope>
    <source>
        <strain evidence="7 8">UAMH 11012</strain>
    </source>
</reference>
<dbReference type="InterPro" id="IPR006175">
    <property type="entry name" value="YjgF/YER057c/UK114"/>
</dbReference>
<dbReference type="OrthoDB" id="686384at2759"/>
<dbReference type="SUPFAM" id="SSF52402">
    <property type="entry name" value="Adenine nucleotide alpha hydrolases-like"/>
    <property type="match status" value="1"/>
</dbReference>
<dbReference type="FunFam" id="3.40.50.620:FF:000444">
    <property type="entry name" value="Adenine nucleotide alpha hydrolases-like protein"/>
    <property type="match status" value="1"/>
</dbReference>
<proteinExistence type="predicted"/>
<evidence type="ECO:0000256" key="5">
    <source>
        <dbReference type="ARBA" id="ARBA00048108"/>
    </source>
</evidence>
<dbReference type="PANTHER" id="PTHR12196:SF2">
    <property type="entry name" value="DIPHTHINE--AMMONIA LIGASE"/>
    <property type="match status" value="1"/>
</dbReference>
<dbReference type="Gene3D" id="3.40.50.620">
    <property type="entry name" value="HUPs"/>
    <property type="match status" value="1"/>
</dbReference>
<feature type="domain" description="Diphthamide synthase" evidence="6">
    <location>
        <begin position="124"/>
        <end position="280"/>
    </location>
</feature>
<evidence type="ECO:0000256" key="3">
    <source>
        <dbReference type="ARBA" id="ARBA00029814"/>
    </source>
</evidence>
<evidence type="ECO:0000313" key="8">
    <source>
        <dbReference type="Proteomes" id="UP000184330"/>
    </source>
</evidence>
<dbReference type="InterPro" id="IPR002761">
    <property type="entry name" value="Diphthami_syn_dom"/>
</dbReference>
<accession>A0A1L7WDJ8</accession>
<evidence type="ECO:0000256" key="1">
    <source>
        <dbReference type="ARBA" id="ARBA00012089"/>
    </source>
</evidence>
<dbReference type="NCBIfam" id="TIGR00290">
    <property type="entry name" value="MJ0570_dom"/>
    <property type="match status" value="1"/>
</dbReference>
<dbReference type="Pfam" id="PF01902">
    <property type="entry name" value="Diphthami_syn_2"/>
    <property type="match status" value="1"/>
</dbReference>
<gene>
    <name evidence="7" type="ORF">PAC_00653</name>
</gene>
<dbReference type="EC" id="6.3.1.14" evidence="1"/>
<dbReference type="CDD" id="cd06155">
    <property type="entry name" value="eu_AANH_C_1"/>
    <property type="match status" value="1"/>
</dbReference>
<keyword evidence="8" id="KW-1185">Reference proteome</keyword>
<dbReference type="InterPro" id="IPR030662">
    <property type="entry name" value="DPH6/MJ0570"/>
</dbReference>
<dbReference type="Proteomes" id="UP000184330">
    <property type="component" value="Unassembled WGS sequence"/>
</dbReference>
<sequence length="797" mass="88030">MAESLNVIALISGGKDSFFSLLHCMQNGHRVVALGNLYPAPAPPKKETSGLPSQEADDEHDLNSFMYQTVGHTVIPMYKKALGIPLYRQPIVGTAIQTGTSYGNVPTVSAASTDSGAEVPVSLKSDDEDETESLVPLLKRIMAAHPEANALSTGAILSTYQRTRIESIAIRLDLIPLAYLWQYPILPPGTQSSLLQDMQAVGLDARIVKVASGGLDETFLWQNVASEKVIWRVEKAMKRFGTDGDGAVLGEGGEFETLVVSGPKSLFRGRIEVKEEDMRVAREGGGSAWLRIREATVVMKDQEDAQVEKCRVPSLLEPRFKSILGELSTKDERKLGLPERTNQDMLAKYSRGFCERSPRSEQQTNHSTFSIQQSELDIEAATKSAIARIRQYLHQSSLEPTSIVSTFIILRSMSDFAAFNKVYSTLFTTPNPPSRVTIATGTTTLLIQIRTQEPTIPASQEALHVQSRSYWAPANIGPYSQAISILSTSAETREVYIAGQIPLIPHSMVLPEKEEGFELQAVLALQHLVRIGMEMKVRWFGSVVAYLPRYSPSNLNTIQEQAAIAAQAWISLHSEKLEIDDDDEEEGERDLWEEKYMAGRDVRGAEKDERRLPDFEIVAGGEREQDGAKEETVPPFFAVEVEELPRGAGIEWHVGLGVTDGPVQLCLRTSASVTNSDAGQNVGKDDGWQLYQIVYGSKVHSILMLAWNEEGTKRVMVLEEAMKALGVESTSNTSYVDVAAKEIGESRYCDGMIVLCRSIWGMDGKRKAVDSHRSSFDHSRSALEWVLHQQKSLRVTA</sequence>
<dbReference type="STRING" id="576137.A0A1L7WDJ8"/>
<dbReference type="Gene3D" id="3.30.1330.40">
    <property type="entry name" value="RutC-like"/>
    <property type="match status" value="2"/>
</dbReference>
<name>A0A1L7WDJ8_9HELO</name>
<dbReference type="CDD" id="cd06156">
    <property type="entry name" value="eu_AANH_C_2"/>
    <property type="match status" value="1"/>
</dbReference>
<keyword evidence="7" id="KW-0547">Nucleotide-binding</keyword>
<organism evidence="7 8">
    <name type="scientific">Phialocephala subalpina</name>
    <dbReference type="NCBI Taxonomy" id="576137"/>
    <lineage>
        <taxon>Eukaryota</taxon>
        <taxon>Fungi</taxon>
        <taxon>Dikarya</taxon>
        <taxon>Ascomycota</taxon>
        <taxon>Pezizomycotina</taxon>
        <taxon>Leotiomycetes</taxon>
        <taxon>Helotiales</taxon>
        <taxon>Mollisiaceae</taxon>
        <taxon>Phialocephala</taxon>
        <taxon>Phialocephala fortinii species complex</taxon>
    </lineage>
</organism>
<dbReference type="InterPro" id="IPR014729">
    <property type="entry name" value="Rossmann-like_a/b/a_fold"/>
</dbReference>
<evidence type="ECO:0000259" key="6">
    <source>
        <dbReference type="Pfam" id="PF01902"/>
    </source>
</evidence>
<evidence type="ECO:0000256" key="2">
    <source>
        <dbReference type="ARBA" id="ARBA00018426"/>
    </source>
</evidence>
<dbReference type="InterPro" id="IPR035959">
    <property type="entry name" value="RutC-like_sf"/>
</dbReference>
<dbReference type="EMBL" id="FJOG01000001">
    <property type="protein sequence ID" value="CZR50779.1"/>
    <property type="molecule type" value="Genomic_DNA"/>
</dbReference>
<dbReference type="CDD" id="cd01994">
    <property type="entry name" value="AANH_PF0828-like"/>
    <property type="match status" value="1"/>
</dbReference>
<keyword evidence="7" id="KW-0067">ATP-binding</keyword>
<dbReference type="PANTHER" id="PTHR12196">
    <property type="entry name" value="DOMAIN OF UNKNOWN FUNCTION 71 DUF71 -CONTAINING PROTEIN"/>
    <property type="match status" value="1"/>
</dbReference>
<dbReference type="GO" id="GO:0005524">
    <property type="term" value="F:ATP binding"/>
    <property type="evidence" value="ECO:0007669"/>
    <property type="project" value="UniProtKB-KW"/>
</dbReference>
<dbReference type="GO" id="GO:0017178">
    <property type="term" value="F:diphthine-ammonia ligase activity"/>
    <property type="evidence" value="ECO:0007669"/>
    <property type="project" value="UniProtKB-EC"/>
</dbReference>
<comment type="catalytic activity">
    <reaction evidence="5">
        <text>diphthine-[translation elongation factor 2] + NH4(+) + ATP = diphthamide-[translation elongation factor 2] + AMP + diphosphate + H(+)</text>
        <dbReference type="Rhea" id="RHEA:19753"/>
        <dbReference type="Rhea" id="RHEA-COMP:10172"/>
        <dbReference type="Rhea" id="RHEA-COMP:10174"/>
        <dbReference type="ChEBI" id="CHEBI:15378"/>
        <dbReference type="ChEBI" id="CHEBI:16692"/>
        <dbReference type="ChEBI" id="CHEBI:28938"/>
        <dbReference type="ChEBI" id="CHEBI:30616"/>
        <dbReference type="ChEBI" id="CHEBI:33019"/>
        <dbReference type="ChEBI" id="CHEBI:82696"/>
        <dbReference type="ChEBI" id="CHEBI:456215"/>
        <dbReference type="EC" id="6.3.1.14"/>
    </reaction>
</comment>